<proteinExistence type="predicted"/>
<dbReference type="AlphaFoldDB" id="A0AAD2FIV4"/>
<name>A0AAD2FIV4_9STRA</name>
<evidence type="ECO:0000313" key="2">
    <source>
        <dbReference type="EMBL" id="CAJ1942820.1"/>
    </source>
</evidence>
<evidence type="ECO:0000256" key="1">
    <source>
        <dbReference type="SAM" id="MobiDB-lite"/>
    </source>
</evidence>
<dbReference type="NCBIfam" id="TIGR01053">
    <property type="entry name" value="LSD1"/>
    <property type="match status" value="1"/>
</dbReference>
<dbReference type="EMBL" id="CAKOGP040001112">
    <property type="protein sequence ID" value="CAJ1942820.1"/>
    <property type="molecule type" value="Genomic_DNA"/>
</dbReference>
<feature type="compositionally biased region" description="Basic and acidic residues" evidence="1">
    <location>
        <begin position="37"/>
        <end position="59"/>
    </location>
</feature>
<feature type="region of interest" description="Disordered" evidence="1">
    <location>
        <begin position="37"/>
        <end position="103"/>
    </location>
</feature>
<gene>
    <name evidence="2" type="ORF">CYCCA115_LOCUS8137</name>
</gene>
<organism evidence="2 3">
    <name type="scientific">Cylindrotheca closterium</name>
    <dbReference type="NCBI Taxonomy" id="2856"/>
    <lineage>
        <taxon>Eukaryota</taxon>
        <taxon>Sar</taxon>
        <taxon>Stramenopiles</taxon>
        <taxon>Ochrophyta</taxon>
        <taxon>Bacillariophyta</taxon>
        <taxon>Bacillariophyceae</taxon>
        <taxon>Bacillariophycidae</taxon>
        <taxon>Bacillariales</taxon>
        <taxon>Bacillariaceae</taxon>
        <taxon>Cylindrotheca</taxon>
    </lineage>
</organism>
<feature type="compositionally biased region" description="Low complexity" evidence="1">
    <location>
        <begin position="70"/>
        <end position="80"/>
    </location>
</feature>
<keyword evidence="3" id="KW-1185">Reference proteome</keyword>
<evidence type="ECO:0000313" key="3">
    <source>
        <dbReference type="Proteomes" id="UP001295423"/>
    </source>
</evidence>
<sequence>MMAGNNQDEDEVLEQYSIMAHVEASTRVKENTGFDMSEFEKQRKLHPEQTKLDYFETSRKPKQMLPDAKSMSGGSSSGMMRAEEPPLPPPRPNRRYLEQRAPHTPDLVDGEAAQEGSIPTGFVSVKCLGCKTYLKVNMFATLVRCSECSTVSPLC</sequence>
<accession>A0AAD2FIV4</accession>
<protein>
    <submittedName>
        <fullName evidence="2">Uncharacterized protein</fullName>
    </submittedName>
</protein>
<dbReference type="Proteomes" id="UP001295423">
    <property type="component" value="Unassembled WGS sequence"/>
</dbReference>
<comment type="caution">
    <text evidence="2">The sequence shown here is derived from an EMBL/GenBank/DDBJ whole genome shotgun (WGS) entry which is preliminary data.</text>
</comment>
<reference evidence="2" key="1">
    <citation type="submission" date="2023-08" db="EMBL/GenBank/DDBJ databases">
        <authorList>
            <person name="Audoor S."/>
            <person name="Bilcke G."/>
        </authorList>
    </citation>
    <scope>NUCLEOTIDE SEQUENCE</scope>
</reference>